<feature type="region of interest" description="Disordered" evidence="1">
    <location>
        <begin position="128"/>
        <end position="147"/>
    </location>
</feature>
<name>A0A9B0GSG7_ODORO</name>
<dbReference type="AlphaFoldDB" id="A0A9B0GSG7"/>
<dbReference type="InterPro" id="IPR005996">
    <property type="entry name" value="Ribosomal_uL30_bac-type"/>
</dbReference>
<dbReference type="PANTHER" id="PTHR15892">
    <property type="entry name" value="MITOCHONDRIAL RIBOSOMAL PROTEIN L30"/>
    <property type="match status" value="1"/>
</dbReference>
<dbReference type="GO" id="GO:0006412">
    <property type="term" value="P:translation"/>
    <property type="evidence" value="ECO:0007669"/>
    <property type="project" value="InterPro"/>
</dbReference>
<accession>A0A9B0GSG7</accession>
<gene>
    <name evidence="3" type="primary">LOC101380318</name>
</gene>
<feature type="region of interest" description="Disordered" evidence="1">
    <location>
        <begin position="153"/>
        <end position="189"/>
    </location>
</feature>
<evidence type="ECO:0000313" key="2">
    <source>
        <dbReference type="Proteomes" id="UP000245340"/>
    </source>
</evidence>
<dbReference type="PANTHER" id="PTHR15892:SF2">
    <property type="entry name" value="LARGE RIBOSOMAL SUBUNIT PROTEIN UL30M"/>
    <property type="match status" value="1"/>
</dbReference>
<reference evidence="3" key="1">
    <citation type="submission" date="2025-08" db="UniProtKB">
        <authorList>
            <consortium name="RefSeq"/>
        </authorList>
    </citation>
    <scope>IDENTIFICATION</scope>
</reference>
<proteinExistence type="predicted"/>
<protein>
    <submittedName>
        <fullName evidence="3">39S ribosomal protein L30, mitochondrial-like</fullName>
    </submittedName>
</protein>
<dbReference type="Proteomes" id="UP000245340">
    <property type="component" value="Unplaced"/>
</dbReference>
<dbReference type="RefSeq" id="XP_004404866.1">
    <property type="nucleotide sequence ID" value="XM_004404809.1"/>
</dbReference>
<dbReference type="GO" id="GO:0003735">
    <property type="term" value="F:structural constituent of ribosome"/>
    <property type="evidence" value="ECO:0007669"/>
    <property type="project" value="InterPro"/>
</dbReference>
<dbReference type="GO" id="GO:0005739">
    <property type="term" value="C:mitochondrion"/>
    <property type="evidence" value="ECO:0007669"/>
    <property type="project" value="TreeGrafter"/>
</dbReference>
<keyword evidence="2" id="KW-1185">Reference proteome</keyword>
<evidence type="ECO:0000256" key="1">
    <source>
        <dbReference type="SAM" id="MobiDB-lite"/>
    </source>
</evidence>
<organism evidence="2 3">
    <name type="scientific">Odobenus rosmarus divergens</name>
    <name type="common">Pacific walrus</name>
    <dbReference type="NCBI Taxonomy" id="9708"/>
    <lineage>
        <taxon>Eukaryota</taxon>
        <taxon>Metazoa</taxon>
        <taxon>Chordata</taxon>
        <taxon>Craniata</taxon>
        <taxon>Vertebrata</taxon>
        <taxon>Euteleostomi</taxon>
        <taxon>Mammalia</taxon>
        <taxon>Eutheria</taxon>
        <taxon>Laurasiatheria</taxon>
        <taxon>Carnivora</taxon>
        <taxon>Caniformia</taxon>
        <taxon>Pinnipedia</taxon>
        <taxon>Odobenidae</taxon>
        <taxon>Odobenus</taxon>
    </lineage>
</organism>
<dbReference type="SUPFAM" id="SSF55129">
    <property type="entry name" value="Ribosomal protein L30p/L7e"/>
    <property type="match status" value="1"/>
</dbReference>
<dbReference type="GO" id="GO:0015934">
    <property type="term" value="C:large ribosomal subunit"/>
    <property type="evidence" value="ECO:0007669"/>
    <property type="project" value="InterPro"/>
</dbReference>
<feature type="compositionally biased region" description="Low complexity" evidence="1">
    <location>
        <begin position="162"/>
        <end position="174"/>
    </location>
</feature>
<dbReference type="InterPro" id="IPR036919">
    <property type="entry name" value="Ribo_uL30_ferredoxin-like_sf"/>
</dbReference>
<sequence>MDDNSVYLPELLNMNVFDNKTLLQTLLRGEQPPPSRRGFRTLVRRPTGRRQTTTKGVESRVCTDWIHHSFSGSRIPEKVFQPSPADHEHYGADPQPLRKLHIVNRIKSTRRPECGKDTMKMLGLEKAHTPQVHNNNPPGNAKLKGAEHLVTVKPRKLPQTLPAEEAGSSGAPSALHWPRSPVHPEATKS</sequence>
<dbReference type="Gene3D" id="3.30.1390.20">
    <property type="entry name" value="Ribosomal protein L30, ferredoxin-like fold domain"/>
    <property type="match status" value="1"/>
</dbReference>
<evidence type="ECO:0000313" key="3">
    <source>
        <dbReference type="RefSeq" id="XP_004404866.1"/>
    </source>
</evidence>